<reference evidence="1" key="2">
    <citation type="journal article" date="2013" name="Plasmid">
        <title>Widespread occurrence of the tfd-II genes in soil bacteria revealed by nucleotide sequence analysis of 2,4-dichlorophenoxyacetic acid degradative plasmids pDB1 and p712.</title>
        <authorList>
            <person name="Kim D.U."/>
            <person name="Kim M.S."/>
            <person name="Lim J.S."/>
            <person name="Ka J.O."/>
        </authorList>
    </citation>
    <scope>NUCLEOTIDE SEQUENCE</scope>
    <source>
        <strain evidence="1">712</strain>
        <plasmid evidence="1">p712</plasmid>
    </source>
</reference>
<keyword evidence="1" id="KW-0614">Plasmid</keyword>
<dbReference type="AlphaFoldDB" id="I3RYL7"/>
<organism evidence="1">
    <name type="scientific">Ralstonia pickettii</name>
    <name type="common">Burkholderia pickettii</name>
    <dbReference type="NCBI Taxonomy" id="329"/>
    <lineage>
        <taxon>Bacteria</taxon>
        <taxon>Pseudomonadati</taxon>
        <taxon>Pseudomonadota</taxon>
        <taxon>Betaproteobacteria</taxon>
        <taxon>Burkholderiales</taxon>
        <taxon>Burkholderiaceae</taxon>
        <taxon>Ralstonia</taxon>
    </lineage>
</organism>
<evidence type="ECO:0000313" key="1">
    <source>
        <dbReference type="EMBL" id="AFK33104.1"/>
    </source>
</evidence>
<gene>
    <name evidence="1" type="ORF">p712_0160</name>
</gene>
<proteinExistence type="predicted"/>
<reference evidence="1" key="1">
    <citation type="submission" date="2012-01" db="EMBL/GenBank/DDBJ databases">
        <authorList>
            <person name="Kim D.-U."/>
            <person name="Kim M.-S."/>
            <person name="Ka J.-O."/>
        </authorList>
    </citation>
    <scope>NUCLEOTIDE SEQUENCE</scope>
    <source>
        <strain evidence="1">712</strain>
        <plasmid evidence="1">p712</plasmid>
    </source>
</reference>
<sequence length="38" mass="4483">MEGQPEMAVTLGVRKESVELRRDDLIAELRRAMERLKR</sequence>
<name>I3RYL7_RALPI</name>
<accession>I3RYL7</accession>
<dbReference type="EMBL" id="JQ436722">
    <property type="protein sequence ID" value="AFK33104.1"/>
    <property type="molecule type" value="Genomic_DNA"/>
</dbReference>
<geneLocation type="plasmid" evidence="1">
    <name>p712</name>
</geneLocation>
<protein>
    <submittedName>
        <fullName evidence="1">Putative transcription regulator</fullName>
    </submittedName>
</protein>